<protein>
    <submittedName>
        <fullName evidence="2">M24 family metallopeptidase</fullName>
    </submittedName>
</protein>
<name>A0AAP2G3C3_9RHOB</name>
<evidence type="ECO:0000259" key="1">
    <source>
        <dbReference type="Pfam" id="PF00557"/>
    </source>
</evidence>
<dbReference type="InterPro" id="IPR050659">
    <property type="entry name" value="Peptidase_M24B"/>
</dbReference>
<dbReference type="Proteomes" id="UP001315686">
    <property type="component" value="Unassembled WGS sequence"/>
</dbReference>
<accession>A0AAP2G3C3</accession>
<proteinExistence type="predicted"/>
<dbReference type="InterPro" id="IPR036005">
    <property type="entry name" value="Creatinase/aminopeptidase-like"/>
</dbReference>
<keyword evidence="3" id="KW-1185">Reference proteome</keyword>
<evidence type="ECO:0000313" key="3">
    <source>
        <dbReference type="Proteomes" id="UP001315686"/>
    </source>
</evidence>
<dbReference type="AlphaFoldDB" id="A0AAP2G3C3"/>
<dbReference type="EMBL" id="JADQAZ010000001">
    <property type="protein sequence ID" value="MBT0956638.1"/>
    <property type="molecule type" value="Genomic_DNA"/>
</dbReference>
<dbReference type="RefSeq" id="WP_327792834.1">
    <property type="nucleotide sequence ID" value="NZ_JADQAZ010000001.1"/>
</dbReference>
<reference evidence="2 3" key="1">
    <citation type="journal article" date="2021" name="Arch. Microbiol.">
        <title>Harenicola maris gen. nov., sp. nov. isolated from the Sea of Japan shallow sediments.</title>
        <authorList>
            <person name="Romanenko L.A."/>
            <person name="Kurilenko V.V."/>
            <person name="Chernysheva N.Y."/>
            <person name="Tekutyeva L.A."/>
            <person name="Velansky P.V."/>
            <person name="Svetashev V.I."/>
            <person name="Isaeva M.P."/>
        </authorList>
    </citation>
    <scope>NUCLEOTIDE SEQUENCE [LARGE SCALE GENOMIC DNA]</scope>
    <source>
        <strain evidence="2 3">KMM 3653</strain>
    </source>
</reference>
<sequence length="394" mass="42972">MTTISPISTQEMERRWALARRVMKDHGLDAIVMQAREDWMGGYVRWFTDIPAMNGYPRSVIFYADAPMTLVEMGAFGFEKQLGGTDPVNRGVGAVYGTPSFVSILQSSDYDAELVTADLIRHGAKRIGTLCPGALPSSLIKGLEGIEGARSVDITDALDHAKAVKSPEEIGLIKQTALLQDQVFAEVCDFIRPGLTDRDVMAHAEATGRRLGSDQGIYLGCSAPLGTPSRFVGRHFQSRELQSGDHLSILIEVNGPGGIYLEIARTMVLGAASDHLLQAFENVKAAQDYSLSLMKPGAAPAEVFAAHNAWMASKGLPEETRLYAHGQGCEMVERPLIRQDETMPLAEGMLLAVHPGYFDDEVFAVICDNYMVEAHGMGPCLHETEKRIFEVSGR</sequence>
<dbReference type="PANTHER" id="PTHR46112:SF2">
    <property type="entry name" value="XAA-PRO AMINOPEPTIDASE P-RELATED"/>
    <property type="match status" value="1"/>
</dbReference>
<comment type="caution">
    <text evidence="2">The sequence shown here is derived from an EMBL/GenBank/DDBJ whole genome shotgun (WGS) entry which is preliminary data.</text>
</comment>
<evidence type="ECO:0000313" key="2">
    <source>
        <dbReference type="EMBL" id="MBT0956638.1"/>
    </source>
</evidence>
<dbReference type="Pfam" id="PF00557">
    <property type="entry name" value="Peptidase_M24"/>
    <property type="match status" value="1"/>
</dbReference>
<dbReference type="SUPFAM" id="SSF55920">
    <property type="entry name" value="Creatinase/aminopeptidase"/>
    <property type="match status" value="1"/>
</dbReference>
<dbReference type="InterPro" id="IPR000994">
    <property type="entry name" value="Pept_M24"/>
</dbReference>
<dbReference type="SUPFAM" id="SSF53092">
    <property type="entry name" value="Creatinase/prolidase N-terminal domain"/>
    <property type="match status" value="1"/>
</dbReference>
<dbReference type="InterPro" id="IPR029149">
    <property type="entry name" value="Creatin/AminoP/Spt16_N"/>
</dbReference>
<dbReference type="PANTHER" id="PTHR46112">
    <property type="entry name" value="AMINOPEPTIDASE"/>
    <property type="match status" value="1"/>
</dbReference>
<organism evidence="2 3">
    <name type="scientific">Harenicola maris</name>
    <dbReference type="NCBI Taxonomy" id="2841044"/>
    <lineage>
        <taxon>Bacteria</taxon>
        <taxon>Pseudomonadati</taxon>
        <taxon>Pseudomonadota</taxon>
        <taxon>Alphaproteobacteria</taxon>
        <taxon>Rhodobacterales</taxon>
        <taxon>Paracoccaceae</taxon>
        <taxon>Harenicola</taxon>
    </lineage>
</organism>
<gene>
    <name evidence="2" type="ORF">IV417_04520</name>
</gene>
<dbReference type="CDD" id="cd01066">
    <property type="entry name" value="APP_MetAP"/>
    <property type="match status" value="1"/>
</dbReference>
<feature type="domain" description="Peptidase M24" evidence="1">
    <location>
        <begin position="172"/>
        <end position="372"/>
    </location>
</feature>
<dbReference type="Gene3D" id="3.90.230.10">
    <property type="entry name" value="Creatinase/methionine aminopeptidase superfamily"/>
    <property type="match status" value="1"/>
</dbReference>